<dbReference type="PIRSF" id="PIRSF000102">
    <property type="entry name" value="Lac_mal_DH"/>
    <property type="match status" value="1"/>
</dbReference>
<accession>A0A4R1RSM0</accession>
<gene>
    <name evidence="7" type="primary">ldh</name>
    <name evidence="12" type="ORF">EDC14_101216</name>
</gene>
<dbReference type="Proteomes" id="UP000295008">
    <property type="component" value="Unassembled WGS sequence"/>
</dbReference>
<evidence type="ECO:0000256" key="6">
    <source>
        <dbReference type="ARBA" id="ARBA00049258"/>
    </source>
</evidence>
<dbReference type="GO" id="GO:0005737">
    <property type="term" value="C:cytoplasm"/>
    <property type="evidence" value="ECO:0007669"/>
    <property type="project" value="UniProtKB-SubCell"/>
</dbReference>
<evidence type="ECO:0000313" key="13">
    <source>
        <dbReference type="Proteomes" id="UP000295008"/>
    </source>
</evidence>
<dbReference type="GO" id="GO:0006096">
    <property type="term" value="P:glycolytic process"/>
    <property type="evidence" value="ECO:0007669"/>
    <property type="project" value="UniProtKB-UniRule"/>
</dbReference>
<comment type="function">
    <text evidence="7">Catalyzes the conversion of lactate to pyruvate.</text>
</comment>
<sequence>MVRQKASKVVIIGAGMVGSTYAYSLMINGVVSEIAIIDPNQERLEGEIMDLNHGISFVRPVSVYAGSYQDCSDADLIVICAGANQKPGETRIDLLSRNAAIFRSIIDQIKAVGTDALLLIASNPVDIMTYITCKLSDFPRERVIGSGTVLDSARFRFLISRNCHVDPSNVHAYIIGEHGDTEVPVWSLANIAGLRFGDYCPVCSRPCAKPFSKEEIFNEVKNAAYQIIKGKGATYYAIGLALVEITESILRDEYSVLTVSSLLDGEYGLKDVCLSLPCVVSRAGIEQKIQLELAPEEEAGLKHSAAVLQEIQRQIRFESEVNENE</sequence>
<dbReference type="Gene3D" id="3.90.110.10">
    <property type="entry name" value="Lactate dehydrogenase/glycoside hydrolase, family 4, C-terminal"/>
    <property type="match status" value="1"/>
</dbReference>
<dbReference type="InterPro" id="IPR015955">
    <property type="entry name" value="Lactate_DH/Glyco_Ohase_4_C"/>
</dbReference>
<feature type="binding site" evidence="7">
    <location>
        <begin position="151"/>
        <end position="154"/>
    </location>
    <ligand>
        <name>substrate</name>
    </ligand>
</feature>
<dbReference type="EMBL" id="SLUN01000012">
    <property type="protein sequence ID" value="TCL69319.1"/>
    <property type="molecule type" value="Genomic_DNA"/>
</dbReference>
<dbReference type="CDD" id="cd05292">
    <property type="entry name" value="LDH_2"/>
    <property type="match status" value="1"/>
</dbReference>
<feature type="binding site" evidence="7">
    <location>
        <position position="43"/>
    </location>
    <ligand>
        <name>NAD(+)</name>
        <dbReference type="ChEBI" id="CHEBI:57540"/>
    </ligand>
</feature>
<comment type="subunit">
    <text evidence="7">Homotetramer.</text>
</comment>
<keyword evidence="5 7" id="KW-0520">NAD</keyword>
<evidence type="ECO:0000256" key="8">
    <source>
        <dbReference type="PIRSR" id="PIRSR000102-1"/>
    </source>
</evidence>
<dbReference type="FunFam" id="3.40.50.720:FF:000018">
    <property type="entry name" value="Malate dehydrogenase"/>
    <property type="match status" value="1"/>
</dbReference>
<name>A0A4R1RSM0_HYDET</name>
<feature type="binding site" evidence="7">
    <location>
        <position position="234"/>
    </location>
    <ligand>
        <name>substrate</name>
    </ligand>
</feature>
<feature type="domain" description="Lactate/malate dehydrogenase C-terminal" evidence="11">
    <location>
        <begin position="148"/>
        <end position="312"/>
    </location>
</feature>
<dbReference type="InterPro" id="IPR001236">
    <property type="entry name" value="Lactate/malate_DH_N"/>
</dbReference>
<dbReference type="SUPFAM" id="SSF51735">
    <property type="entry name" value="NAD(P)-binding Rossmann-fold domains"/>
    <property type="match status" value="1"/>
</dbReference>
<comment type="similarity">
    <text evidence="2 7">Belongs to the LDH/MDH superfamily. LDH family.</text>
</comment>
<proteinExistence type="inferred from homology"/>
<comment type="catalytic activity">
    <reaction evidence="6 7">
        <text>(S)-lactate + NAD(+) = pyruvate + NADH + H(+)</text>
        <dbReference type="Rhea" id="RHEA:23444"/>
        <dbReference type="ChEBI" id="CHEBI:15361"/>
        <dbReference type="ChEBI" id="CHEBI:15378"/>
        <dbReference type="ChEBI" id="CHEBI:16651"/>
        <dbReference type="ChEBI" id="CHEBI:57540"/>
        <dbReference type="ChEBI" id="CHEBI:57945"/>
        <dbReference type="EC" id="1.1.1.27"/>
    </reaction>
</comment>
<evidence type="ECO:0000256" key="2">
    <source>
        <dbReference type="ARBA" id="ARBA00006054"/>
    </source>
</evidence>
<evidence type="ECO:0000259" key="10">
    <source>
        <dbReference type="Pfam" id="PF00056"/>
    </source>
</evidence>
<dbReference type="Pfam" id="PF02866">
    <property type="entry name" value="Ldh_1_C"/>
    <property type="match status" value="1"/>
</dbReference>
<dbReference type="Pfam" id="PF00056">
    <property type="entry name" value="Ldh_1_N"/>
    <property type="match status" value="1"/>
</dbReference>
<feature type="active site" description="Proton acceptor" evidence="7 8">
    <location>
        <position position="178"/>
    </location>
</feature>
<dbReference type="RefSeq" id="WP_132014343.1">
    <property type="nucleotide sequence ID" value="NZ_SLUN01000012.1"/>
</dbReference>
<evidence type="ECO:0000256" key="4">
    <source>
        <dbReference type="ARBA" id="ARBA00023002"/>
    </source>
</evidence>
<dbReference type="HAMAP" id="MF_00488">
    <property type="entry name" value="Lactate_dehydrog"/>
    <property type="match status" value="1"/>
</dbReference>
<keyword evidence="7" id="KW-0963">Cytoplasm</keyword>
<feature type="binding site" evidence="9">
    <location>
        <begin position="13"/>
        <end position="18"/>
    </location>
    <ligand>
        <name>NAD(+)</name>
        <dbReference type="ChEBI" id="CHEBI:57540"/>
    </ligand>
</feature>
<comment type="subcellular location">
    <subcellularLocation>
        <location evidence="7">Cytoplasm</location>
    </subcellularLocation>
</comment>
<dbReference type="InterPro" id="IPR001557">
    <property type="entry name" value="L-lactate/malate_DH"/>
</dbReference>
<evidence type="ECO:0000256" key="1">
    <source>
        <dbReference type="ARBA" id="ARBA00004843"/>
    </source>
</evidence>
<keyword evidence="7" id="KW-0021">Allosteric enzyme</keyword>
<feature type="modified residue" description="Phosphotyrosine" evidence="7">
    <location>
        <position position="225"/>
    </location>
</feature>
<dbReference type="PANTHER" id="PTHR43128">
    <property type="entry name" value="L-2-HYDROXYCARBOXYLATE DEHYDROGENASE (NAD(P)(+))"/>
    <property type="match status" value="1"/>
</dbReference>
<dbReference type="Gene3D" id="3.40.50.720">
    <property type="entry name" value="NAD(P)-binding Rossmann-like Domain"/>
    <property type="match status" value="1"/>
</dbReference>
<dbReference type="GO" id="GO:0006089">
    <property type="term" value="P:lactate metabolic process"/>
    <property type="evidence" value="ECO:0007669"/>
    <property type="project" value="TreeGrafter"/>
</dbReference>
<feature type="domain" description="Lactate/malate dehydrogenase N-terminal" evidence="10">
    <location>
        <begin position="8"/>
        <end position="145"/>
    </location>
</feature>
<feature type="binding site" evidence="7">
    <location>
        <position position="171"/>
    </location>
    <ligand>
        <name>beta-D-fructose 1,6-bisphosphate</name>
        <dbReference type="ChEBI" id="CHEBI:32966"/>
        <note>allosteric activator</note>
    </ligand>
</feature>
<feature type="binding site" evidence="7">
    <location>
        <begin position="123"/>
        <end position="126"/>
    </location>
    <ligand>
        <name>substrate</name>
    </ligand>
</feature>
<keyword evidence="7" id="KW-0597">Phosphoprotein</keyword>
<dbReference type="UniPathway" id="UPA00554">
    <property type="reaction ID" value="UER00611"/>
</dbReference>
<keyword evidence="13" id="KW-1185">Reference proteome</keyword>
<comment type="pathway">
    <text evidence="1 7">Fermentation; pyruvate fermentation to lactate; (S)-lactate from pyruvate: step 1/1.</text>
</comment>
<dbReference type="NCBIfam" id="NF000824">
    <property type="entry name" value="PRK00066.1"/>
    <property type="match status" value="1"/>
</dbReference>
<dbReference type="GO" id="GO:0004459">
    <property type="term" value="F:L-lactate dehydrogenase (NAD+) activity"/>
    <property type="evidence" value="ECO:0007669"/>
    <property type="project" value="UniProtKB-UniRule"/>
</dbReference>
<evidence type="ECO:0000256" key="7">
    <source>
        <dbReference type="HAMAP-Rule" id="MF_00488"/>
    </source>
</evidence>
<dbReference type="PRINTS" id="PR00086">
    <property type="entry name" value="LLDHDRGNASE"/>
</dbReference>
<feature type="binding site" evidence="7">
    <location>
        <position position="85"/>
    </location>
    <ligand>
        <name>substrate</name>
    </ligand>
</feature>
<feature type="binding site" evidence="9">
    <location>
        <position position="98"/>
    </location>
    <ligand>
        <name>NAD(+)</name>
        <dbReference type="ChEBI" id="CHEBI:57540"/>
    </ligand>
</feature>
<dbReference type="EC" id="1.1.1.27" evidence="3 7"/>
<dbReference type="InterPro" id="IPR011304">
    <property type="entry name" value="L-lactate_DH"/>
</dbReference>
<comment type="caution">
    <text evidence="12">The sequence shown here is derived from an EMBL/GenBank/DDBJ whole genome shotgun (WGS) entry which is preliminary data.</text>
</comment>
<feature type="binding site" evidence="7">
    <location>
        <begin position="121"/>
        <end position="123"/>
    </location>
    <ligand>
        <name>NAD(+)</name>
        <dbReference type="ChEBI" id="CHEBI:57540"/>
    </ligand>
</feature>
<protein>
    <recommendedName>
        <fullName evidence="3 7">L-lactate dehydrogenase</fullName>
        <shortName evidence="7">L-LDH</shortName>
        <ecNumber evidence="3 7">1.1.1.27</ecNumber>
    </recommendedName>
</protein>
<organism evidence="12 13">
    <name type="scientific">Hydrogenispora ethanolica</name>
    <dbReference type="NCBI Taxonomy" id="1082276"/>
    <lineage>
        <taxon>Bacteria</taxon>
        <taxon>Bacillati</taxon>
        <taxon>Bacillota</taxon>
        <taxon>Hydrogenispora</taxon>
    </lineage>
</organism>
<dbReference type="InterPro" id="IPR022383">
    <property type="entry name" value="Lactate/malate_DH_C"/>
</dbReference>
<feature type="binding site" evidence="7">
    <location>
        <position position="68"/>
    </location>
    <ligand>
        <name>NAD(+)</name>
        <dbReference type="ChEBI" id="CHEBI:57540"/>
    </ligand>
</feature>
<dbReference type="SUPFAM" id="SSF56327">
    <property type="entry name" value="LDH C-terminal domain-like"/>
    <property type="match status" value="1"/>
</dbReference>
<evidence type="ECO:0000259" key="11">
    <source>
        <dbReference type="Pfam" id="PF02866"/>
    </source>
</evidence>
<feature type="binding site" evidence="7 9">
    <location>
        <position position="38"/>
    </location>
    <ligand>
        <name>NAD(+)</name>
        <dbReference type="ChEBI" id="CHEBI:57540"/>
    </ligand>
</feature>
<feature type="binding site" evidence="7">
    <location>
        <position position="146"/>
    </location>
    <ligand>
        <name>NAD(+)</name>
        <dbReference type="ChEBI" id="CHEBI:57540"/>
    </ligand>
</feature>
<feature type="binding site" evidence="7">
    <location>
        <position position="156"/>
    </location>
    <ligand>
        <name>beta-D-fructose 1,6-bisphosphate</name>
        <dbReference type="ChEBI" id="CHEBI:32966"/>
        <note>allosteric activator</note>
    </ligand>
</feature>
<feature type="binding site" evidence="7">
    <location>
        <begin position="82"/>
        <end position="83"/>
    </location>
    <ligand>
        <name>NAD(+)</name>
        <dbReference type="ChEBI" id="CHEBI:57540"/>
    </ligand>
</feature>
<evidence type="ECO:0000313" key="12">
    <source>
        <dbReference type="EMBL" id="TCL69319.1"/>
    </source>
</evidence>
<reference evidence="12 13" key="1">
    <citation type="submission" date="2019-03" db="EMBL/GenBank/DDBJ databases">
        <title>Genomic Encyclopedia of Type Strains, Phase IV (KMG-IV): sequencing the most valuable type-strain genomes for metagenomic binning, comparative biology and taxonomic classification.</title>
        <authorList>
            <person name="Goeker M."/>
        </authorList>
    </citation>
    <scope>NUCLEOTIDE SEQUENCE [LARGE SCALE GENOMIC DNA]</scope>
    <source>
        <strain evidence="12 13">LX-B</strain>
    </source>
</reference>
<dbReference type="AlphaFoldDB" id="A0A4R1RSM0"/>
<evidence type="ECO:0000256" key="9">
    <source>
        <dbReference type="PIRSR" id="PIRSR000102-3"/>
    </source>
</evidence>
<dbReference type="NCBIfam" id="TIGR01771">
    <property type="entry name" value="L-LDH-NAD"/>
    <property type="match status" value="1"/>
</dbReference>
<keyword evidence="4 7" id="KW-0560">Oxidoreductase</keyword>
<evidence type="ECO:0000256" key="3">
    <source>
        <dbReference type="ARBA" id="ARBA00012967"/>
    </source>
</evidence>
<feature type="binding site" evidence="7">
    <location>
        <position position="104"/>
    </location>
    <ligand>
        <name>NAD(+)</name>
        <dbReference type="ChEBI" id="CHEBI:57540"/>
    </ligand>
</feature>
<dbReference type="PANTHER" id="PTHR43128:SF16">
    <property type="entry name" value="L-LACTATE DEHYDROGENASE"/>
    <property type="match status" value="1"/>
</dbReference>
<dbReference type="OrthoDB" id="9802969at2"/>
<feature type="binding site" evidence="7">
    <location>
        <position position="91"/>
    </location>
    <ligand>
        <name>substrate</name>
    </ligand>
</feature>
<feature type="binding site" evidence="7">
    <location>
        <position position="17"/>
    </location>
    <ligand>
        <name>NAD(+)</name>
        <dbReference type="ChEBI" id="CHEBI:57540"/>
    </ligand>
</feature>
<dbReference type="PROSITE" id="PS00064">
    <property type="entry name" value="L_LDH"/>
    <property type="match status" value="1"/>
</dbReference>
<dbReference type="InterPro" id="IPR018177">
    <property type="entry name" value="L-lactate_DH_AS"/>
</dbReference>
<evidence type="ECO:0000256" key="5">
    <source>
        <dbReference type="ARBA" id="ARBA00023027"/>
    </source>
</evidence>
<dbReference type="InterPro" id="IPR036291">
    <property type="entry name" value="NAD(P)-bd_dom_sf"/>
</dbReference>
<comment type="activity regulation">
    <text evidence="7">Allosterically activated by fructose 1,6-bisphosphate (FBP).</text>
</comment>